<dbReference type="KEGG" id="tki:TKV_c22070"/>
<evidence type="ECO:0008006" key="3">
    <source>
        <dbReference type="Google" id="ProtNLM"/>
    </source>
</evidence>
<keyword evidence="2" id="KW-1185">Reference proteome</keyword>
<name>A0A097AU47_THEKI</name>
<dbReference type="eggNOG" id="ENOG50342Z2">
    <property type="taxonomic scope" value="Bacteria"/>
</dbReference>
<accession>A0A097AU47</accession>
<dbReference type="RefSeq" id="WP_049685928.1">
    <property type="nucleotide sequence ID" value="NZ_CP009170.1"/>
</dbReference>
<dbReference type="OrthoDB" id="1729927at2"/>
<proteinExistence type="predicted"/>
<sequence>MISKKWIISIISMLLILVLTGCSNPNKQEDVVGGISDKEALKVAREKVGITEVKSKELKALEVDLNKFFGDPKLADKSPCPVYWIIKGVDKEGKSLTVYVNYKNSSIYYVKNE</sequence>
<evidence type="ECO:0000313" key="1">
    <source>
        <dbReference type="EMBL" id="AIS53336.1"/>
    </source>
</evidence>
<gene>
    <name evidence="1" type="ORF">TKV_c22070</name>
</gene>
<organism evidence="1 2">
    <name type="scientific">Thermoanaerobacter kivui</name>
    <name type="common">Acetogenium kivui</name>
    <dbReference type="NCBI Taxonomy" id="2325"/>
    <lineage>
        <taxon>Bacteria</taxon>
        <taxon>Bacillati</taxon>
        <taxon>Bacillota</taxon>
        <taxon>Clostridia</taxon>
        <taxon>Thermoanaerobacterales</taxon>
        <taxon>Thermoanaerobacteraceae</taxon>
        <taxon>Thermoanaerobacter</taxon>
    </lineage>
</organism>
<dbReference type="PROSITE" id="PS51257">
    <property type="entry name" value="PROKAR_LIPOPROTEIN"/>
    <property type="match status" value="1"/>
</dbReference>
<reference evidence="2" key="1">
    <citation type="journal article" date="2015" name="Genome Announc.">
        <title>Whole-Genome Sequences of 80 Environmental and Clinical Isolates of Burkholderia pseudomallei.</title>
        <authorList>
            <person name="Johnson S.L."/>
            <person name="Baker A.L."/>
            <person name="Chain P.S."/>
            <person name="Currie B.J."/>
            <person name="Daligault H.E."/>
            <person name="Davenport K.W."/>
            <person name="Davis C.B."/>
            <person name="Inglis T.J."/>
            <person name="Kaestli M."/>
            <person name="Koren S."/>
            <person name="Mayo M."/>
            <person name="Merritt A.J."/>
            <person name="Price E.P."/>
            <person name="Sarovich D.S."/>
            <person name="Warner J."/>
            <person name="Rosovitz M.J."/>
        </authorList>
    </citation>
    <scope>NUCLEOTIDE SEQUENCE [LARGE SCALE GENOMIC DNA]</scope>
    <source>
        <strain evidence="2">DSM 2030</strain>
    </source>
</reference>
<evidence type="ECO:0000313" key="2">
    <source>
        <dbReference type="Proteomes" id="UP000029669"/>
    </source>
</evidence>
<dbReference type="STRING" id="2325.TKV_c22070"/>
<protein>
    <recommendedName>
        <fullName evidence="3">Lipoprotein</fullName>
    </recommendedName>
</protein>
<dbReference type="AlphaFoldDB" id="A0A097AU47"/>
<dbReference type="EMBL" id="CP009170">
    <property type="protein sequence ID" value="AIS53336.1"/>
    <property type="molecule type" value="Genomic_DNA"/>
</dbReference>
<dbReference type="HOGENOM" id="CLU_2157206_0_0_9"/>
<dbReference type="Proteomes" id="UP000029669">
    <property type="component" value="Chromosome"/>
</dbReference>